<organism evidence="2 3">
    <name type="scientific">Pseudotamlana haliotis</name>
    <dbReference type="NCBI Taxonomy" id="2614804"/>
    <lineage>
        <taxon>Bacteria</taxon>
        <taxon>Pseudomonadati</taxon>
        <taxon>Bacteroidota</taxon>
        <taxon>Flavobacteriia</taxon>
        <taxon>Flavobacteriales</taxon>
        <taxon>Flavobacteriaceae</taxon>
        <taxon>Pseudotamlana</taxon>
    </lineage>
</organism>
<protein>
    <submittedName>
        <fullName evidence="2">DUF1566 domain-containing protein</fullName>
    </submittedName>
</protein>
<evidence type="ECO:0000313" key="2">
    <source>
        <dbReference type="EMBL" id="KAB1067338.1"/>
    </source>
</evidence>
<reference evidence="2 3" key="1">
    <citation type="submission" date="2019-09" db="EMBL/GenBank/DDBJ databases">
        <authorList>
            <person name="Cao W.R."/>
        </authorList>
    </citation>
    <scope>NUCLEOTIDE SEQUENCE [LARGE SCALE GENOMIC DNA]</scope>
    <source>
        <strain evidence="2 3">B1N29</strain>
    </source>
</reference>
<gene>
    <name evidence="2" type="ORF">F6U93_11325</name>
</gene>
<sequence>MKKIILFTLILSSQFLFQSCDKEEAEPPLPTLAIGDFHEGGVIFHLDESGEHGLVCAVLDQGFDIEWGCPSLLNFGAKGLEIGTGAQNTLDIITACNTTGIAADLCDKLNHNGYKDWFLPSRDELDSLYQHRDIVEETCLENNGGYLHADEYWSSSHYLDNTVWIQSFGAGNQSSELKDKKNYVRAIRTF</sequence>
<dbReference type="AlphaFoldDB" id="A0A6N6M9Z8"/>
<name>A0A6N6M9Z8_9FLAO</name>
<comment type="caution">
    <text evidence="2">The sequence shown here is derived from an EMBL/GenBank/DDBJ whole genome shotgun (WGS) entry which is preliminary data.</text>
</comment>
<proteinExistence type="predicted"/>
<dbReference type="RefSeq" id="WP_068605301.1">
    <property type="nucleotide sequence ID" value="NZ_WAAT01000049.1"/>
</dbReference>
<evidence type="ECO:0000313" key="3">
    <source>
        <dbReference type="Proteomes" id="UP000441333"/>
    </source>
</evidence>
<feature type="domain" description="Lcl C-terminal" evidence="1">
    <location>
        <begin position="99"/>
        <end position="188"/>
    </location>
</feature>
<keyword evidence="3" id="KW-1185">Reference proteome</keyword>
<dbReference type="Pfam" id="PF07603">
    <property type="entry name" value="Lcl_C"/>
    <property type="match status" value="1"/>
</dbReference>
<accession>A0A6N6M9Z8</accession>
<dbReference type="InterPro" id="IPR011460">
    <property type="entry name" value="Lcl_C"/>
</dbReference>
<evidence type="ECO:0000259" key="1">
    <source>
        <dbReference type="Pfam" id="PF07603"/>
    </source>
</evidence>
<dbReference type="EMBL" id="WAAT01000049">
    <property type="protein sequence ID" value="KAB1067338.1"/>
    <property type="molecule type" value="Genomic_DNA"/>
</dbReference>
<dbReference type="Proteomes" id="UP000441333">
    <property type="component" value="Unassembled WGS sequence"/>
</dbReference>
<dbReference type="PROSITE" id="PS51257">
    <property type="entry name" value="PROKAR_LIPOPROTEIN"/>
    <property type="match status" value="1"/>
</dbReference>